<dbReference type="AlphaFoldDB" id="A0AAE6V240"/>
<evidence type="ECO:0000313" key="2">
    <source>
        <dbReference type="Proteomes" id="UP000464593"/>
    </source>
</evidence>
<gene>
    <name evidence="1" type="ORF">TCK1_2397</name>
</gene>
<evidence type="ECO:0000313" key="1">
    <source>
        <dbReference type="EMBL" id="QHB27743.1"/>
    </source>
</evidence>
<protein>
    <submittedName>
        <fullName evidence="1">Transcriptional regulator</fullName>
    </submittedName>
</protein>
<organism evidence="1 2">
    <name type="scientific">Pseudomonas monteilii</name>
    <dbReference type="NCBI Taxonomy" id="76759"/>
    <lineage>
        <taxon>Bacteria</taxon>
        <taxon>Pseudomonadati</taxon>
        <taxon>Pseudomonadota</taxon>
        <taxon>Gammaproteobacteria</taxon>
        <taxon>Pseudomonadales</taxon>
        <taxon>Pseudomonadaceae</taxon>
        <taxon>Pseudomonas</taxon>
    </lineage>
</organism>
<dbReference type="EMBL" id="CP040324">
    <property type="protein sequence ID" value="QHB27743.1"/>
    <property type="molecule type" value="Genomic_DNA"/>
</dbReference>
<proteinExistence type="predicted"/>
<sequence length="178" mass="19163">MDQAVVDFEACYQSRQESRLGYLLGIRVQRCDSGGHERGAGVPHALPIVFHPVIMIECIDNECIGKRSCGEAEAIRFPKHVGAALSTHYPGEPSCLLTKVAALETNRYSLAVNLVKQGQGVTIVDEFALVGVERTNLVAIPFEPSLQIAVVAFNAESGSISQPVELCTQSLRKVLTAG</sequence>
<name>A0AAE6V240_9PSED</name>
<reference evidence="1 2" key="1">
    <citation type="submission" date="2019-05" db="EMBL/GenBank/DDBJ databases">
        <title>Complete genome sequence of Pseudomonas Pseudomonas resinovorans.</title>
        <authorList>
            <person name="Chen H.-P."/>
        </authorList>
    </citation>
    <scope>NUCLEOTIDE SEQUENCE [LARGE SCALE GENOMIC DNA]</scope>
    <source>
        <strain evidence="1 2">TCU-CK1</strain>
    </source>
</reference>
<accession>A0AAE6V240</accession>
<dbReference type="Proteomes" id="UP000464593">
    <property type="component" value="Chromosome"/>
</dbReference>